<dbReference type="RefSeq" id="WP_311193909.1">
    <property type="nucleotide sequence ID" value="NZ_CP115542.1"/>
</dbReference>
<geneLocation type="plasmid" evidence="1 2">
    <name>pST01</name>
</geneLocation>
<evidence type="ECO:0000313" key="1">
    <source>
        <dbReference type="EMBL" id="WNH54831.1"/>
    </source>
</evidence>
<name>A0ABY9YVD5_9GAMM</name>
<organism evidence="1 2">
    <name type="scientific">Stenotrophomonas oahuensis</name>
    <dbReference type="NCBI Taxonomy" id="3003271"/>
    <lineage>
        <taxon>Bacteria</taxon>
        <taxon>Pseudomonadati</taxon>
        <taxon>Pseudomonadota</taxon>
        <taxon>Gammaproteobacteria</taxon>
        <taxon>Lysobacterales</taxon>
        <taxon>Lysobacteraceae</taxon>
        <taxon>Stenotrophomonas</taxon>
    </lineage>
</organism>
<keyword evidence="2" id="KW-1185">Reference proteome</keyword>
<dbReference type="Proteomes" id="UP001302072">
    <property type="component" value="Plasmid pST01"/>
</dbReference>
<keyword evidence="1" id="KW-0614">Plasmid</keyword>
<accession>A0ABY9YVD5</accession>
<reference evidence="1 2" key="1">
    <citation type="submission" date="2022-12" db="EMBL/GenBank/DDBJ databases">
        <title>Two new species, Stenotrophomonas aracearum and Stenotrophomonas oahuensis, isolated from Anthurium (Araceae family) in Hawaii.</title>
        <authorList>
            <person name="Chunag S.C."/>
            <person name="Dobhal S."/>
            <person name="Alvarez A."/>
            <person name="Arif M."/>
        </authorList>
    </citation>
    <scope>NUCLEOTIDE SEQUENCE [LARGE SCALE GENOMIC DNA]</scope>
    <source>
        <strain evidence="1 2">A5586</strain>
        <plasmid evidence="1 2">pST01</plasmid>
    </source>
</reference>
<gene>
    <name evidence="1" type="ORF">PDM29_20675</name>
</gene>
<protein>
    <submittedName>
        <fullName evidence="1">Uncharacterized protein</fullName>
    </submittedName>
</protein>
<evidence type="ECO:0000313" key="2">
    <source>
        <dbReference type="Proteomes" id="UP001302072"/>
    </source>
</evidence>
<proteinExistence type="predicted"/>
<dbReference type="EMBL" id="CP115542">
    <property type="protein sequence ID" value="WNH54831.1"/>
    <property type="molecule type" value="Genomic_DNA"/>
</dbReference>
<sequence length="112" mass="11960">MNMTFRADGDANTYTLLQGDRWIASLRFNGELMPGAQEELLHALTTACSSPFSEPQACAAVLAGLRLLQLQDVLPPGIDDVLTNGGTLPRIAEVDIDELCERIAFPASGLSA</sequence>